<accession>A0A7S3AWV0</accession>
<evidence type="ECO:0000313" key="3">
    <source>
        <dbReference type="EMBL" id="CAE0117910.1"/>
    </source>
</evidence>
<evidence type="ECO:0000256" key="2">
    <source>
        <dbReference type="SAM" id="MobiDB-lite"/>
    </source>
</evidence>
<feature type="region of interest" description="Disordered" evidence="2">
    <location>
        <begin position="78"/>
        <end position="119"/>
    </location>
</feature>
<dbReference type="AlphaFoldDB" id="A0A7S3AWV0"/>
<feature type="compositionally biased region" description="Polar residues" evidence="2">
    <location>
        <begin position="218"/>
        <end position="227"/>
    </location>
</feature>
<evidence type="ECO:0000256" key="1">
    <source>
        <dbReference type="SAM" id="Coils"/>
    </source>
</evidence>
<dbReference type="EMBL" id="HBHX01033454">
    <property type="protein sequence ID" value="CAE0117910.1"/>
    <property type="molecule type" value="Transcribed_RNA"/>
</dbReference>
<reference evidence="3" key="1">
    <citation type="submission" date="2021-01" db="EMBL/GenBank/DDBJ databases">
        <authorList>
            <person name="Corre E."/>
            <person name="Pelletier E."/>
            <person name="Niang G."/>
            <person name="Scheremetjew M."/>
            <person name="Finn R."/>
            <person name="Kale V."/>
            <person name="Holt S."/>
            <person name="Cochrane G."/>
            <person name="Meng A."/>
            <person name="Brown T."/>
            <person name="Cohen L."/>
        </authorList>
    </citation>
    <scope>NUCLEOTIDE SEQUENCE</scope>
    <source>
        <strain evidence="3">CCMP281</strain>
    </source>
</reference>
<protein>
    <submittedName>
        <fullName evidence="3">Uncharacterized protein</fullName>
    </submittedName>
</protein>
<proteinExistence type="predicted"/>
<feature type="coiled-coil region" evidence="1">
    <location>
        <begin position="154"/>
        <end position="181"/>
    </location>
</feature>
<keyword evidence="1" id="KW-0175">Coiled coil</keyword>
<gene>
    <name evidence="3" type="ORF">HERI1096_LOCUS18609</name>
</gene>
<organism evidence="3">
    <name type="scientific">Haptolina ericina</name>
    <dbReference type="NCBI Taxonomy" id="156174"/>
    <lineage>
        <taxon>Eukaryota</taxon>
        <taxon>Haptista</taxon>
        <taxon>Haptophyta</taxon>
        <taxon>Prymnesiophyceae</taxon>
        <taxon>Prymnesiales</taxon>
        <taxon>Prymnesiaceae</taxon>
        <taxon>Haptolina</taxon>
    </lineage>
</organism>
<feature type="region of interest" description="Disordered" evidence="2">
    <location>
        <begin position="199"/>
        <end position="227"/>
    </location>
</feature>
<sequence length="227" mass="24982">MIEKSDLLALFKQSDSSDLRRMCVAVLDNFLSVERIRNLATSLRAFSSHTDPRAKAEMIVKLAWRRFAGRKAERDELSKIIKDVSKPKPRRRPSAGKERPPSPDASASNMPSLRLAHDTRPPPAVLLTAALGCESGEGVRPSQCGAGAEPTSVLERLAAQLERLERKQDAMQAHLATLIEQSLPAPTMADVLQVRQPVSPRAAPSVRGHPRANVFPRSPQSDLFTRQ</sequence>
<name>A0A7S3AWV0_9EUKA</name>